<dbReference type="Proteomes" id="UP000053201">
    <property type="component" value="Unassembled WGS sequence"/>
</dbReference>
<protein>
    <submittedName>
        <fullName evidence="1">Uncharacterized protein</fullName>
    </submittedName>
</protein>
<sequence length="130" mass="13458">MEENGMNDGTRITSVGDGPTPQWPAAEAMAGAANTTSAGAAVAPSLFSAGFSVGIPHAVVDKIWARSKQAQPNIPDDVIRSLIFIADLVGAKALVDVTKIIDEEFENEGLGTGNADGISEDELLLLVPKL</sequence>
<dbReference type="EMBL" id="KQ257472">
    <property type="protein sequence ID" value="KNC96054.1"/>
    <property type="molecule type" value="Genomic_DNA"/>
</dbReference>
<evidence type="ECO:0000313" key="1">
    <source>
        <dbReference type="EMBL" id="KNC96054.1"/>
    </source>
</evidence>
<dbReference type="RefSeq" id="XP_016604094.1">
    <property type="nucleotide sequence ID" value="XM_016756794.1"/>
</dbReference>
<dbReference type="OrthoDB" id="10576672at2759"/>
<gene>
    <name evidence="1" type="ORF">SPPG_08648</name>
</gene>
<organism evidence="1 2">
    <name type="scientific">Spizellomyces punctatus (strain DAOM BR117)</name>
    <dbReference type="NCBI Taxonomy" id="645134"/>
    <lineage>
        <taxon>Eukaryota</taxon>
        <taxon>Fungi</taxon>
        <taxon>Fungi incertae sedis</taxon>
        <taxon>Chytridiomycota</taxon>
        <taxon>Chytridiomycota incertae sedis</taxon>
        <taxon>Chytridiomycetes</taxon>
        <taxon>Spizellomycetales</taxon>
        <taxon>Spizellomycetaceae</taxon>
        <taxon>Spizellomyces</taxon>
    </lineage>
</organism>
<dbReference type="GeneID" id="27691795"/>
<reference evidence="1 2" key="1">
    <citation type="submission" date="2009-08" db="EMBL/GenBank/DDBJ databases">
        <title>The Genome Sequence of Spizellomyces punctatus strain DAOM BR117.</title>
        <authorList>
            <consortium name="The Broad Institute Genome Sequencing Platform"/>
            <person name="Russ C."/>
            <person name="Cuomo C."/>
            <person name="Shea T."/>
            <person name="Young S.K."/>
            <person name="Zeng Q."/>
            <person name="Koehrsen M."/>
            <person name="Haas B."/>
            <person name="Borodovsky M."/>
            <person name="Guigo R."/>
            <person name="Alvarado L."/>
            <person name="Berlin A."/>
            <person name="Bochicchio J."/>
            <person name="Borenstein D."/>
            <person name="Chapman S."/>
            <person name="Chen Z."/>
            <person name="Engels R."/>
            <person name="Freedman E."/>
            <person name="Gellesch M."/>
            <person name="Goldberg J."/>
            <person name="Griggs A."/>
            <person name="Gujja S."/>
            <person name="Heiman D."/>
            <person name="Hepburn T."/>
            <person name="Howarth C."/>
            <person name="Jen D."/>
            <person name="Larson L."/>
            <person name="Lewis B."/>
            <person name="Mehta T."/>
            <person name="Park D."/>
            <person name="Pearson M."/>
            <person name="Roberts A."/>
            <person name="Saif S."/>
            <person name="Shenoy N."/>
            <person name="Sisk P."/>
            <person name="Stolte C."/>
            <person name="Sykes S."/>
            <person name="Thomson T."/>
            <person name="Walk T."/>
            <person name="White J."/>
            <person name="Yandava C."/>
            <person name="Burger G."/>
            <person name="Gray M.W."/>
            <person name="Holland P.W.H."/>
            <person name="King N."/>
            <person name="Lang F.B.F."/>
            <person name="Roger A.J."/>
            <person name="Ruiz-Trillo I."/>
            <person name="Lander E."/>
            <person name="Nusbaum C."/>
        </authorList>
    </citation>
    <scope>NUCLEOTIDE SEQUENCE [LARGE SCALE GENOMIC DNA]</scope>
    <source>
        <strain evidence="1 2">DAOM BR117</strain>
    </source>
</reference>
<keyword evidence="2" id="KW-1185">Reference proteome</keyword>
<dbReference type="AlphaFoldDB" id="A0A0L0H502"/>
<accession>A0A0L0H502</accession>
<proteinExistence type="predicted"/>
<evidence type="ECO:0000313" key="2">
    <source>
        <dbReference type="Proteomes" id="UP000053201"/>
    </source>
</evidence>
<dbReference type="VEuPathDB" id="FungiDB:SPPG_08648"/>
<dbReference type="InParanoid" id="A0A0L0H502"/>
<name>A0A0L0H502_SPIPD</name>